<sequence>MTLKEKATQHILEIYRDNYDDDKSDEEILAFDPNEYDVDPENFYEDVLYSFFGMGTEVDIQGGTVQELIDQVAARWDGSDIDRDWMENAMPDDF</sequence>
<evidence type="ECO:0000313" key="1">
    <source>
        <dbReference type="EMBL" id="ABC30773.1"/>
    </source>
</evidence>
<dbReference type="HOGENOM" id="CLU_2382108_0_0_6"/>
<name>Q2SF01_HAHCH</name>
<reference evidence="1 2" key="1">
    <citation type="journal article" date="2005" name="Nucleic Acids Res.">
        <title>Genomic blueprint of Hahella chejuensis, a marine microbe producing an algicidal agent.</title>
        <authorList>
            <person name="Jeong H."/>
            <person name="Yim J.H."/>
            <person name="Lee C."/>
            <person name="Choi S.-H."/>
            <person name="Park Y.K."/>
            <person name="Yoon S.H."/>
            <person name="Hur C.-G."/>
            <person name="Kang H.-Y."/>
            <person name="Kim D."/>
            <person name="Lee H.H."/>
            <person name="Park K.H."/>
            <person name="Park S.-H."/>
            <person name="Park H.-S."/>
            <person name="Lee H.K."/>
            <person name="Oh T.K."/>
            <person name="Kim J.F."/>
        </authorList>
    </citation>
    <scope>NUCLEOTIDE SEQUENCE [LARGE SCALE GENOMIC DNA]</scope>
    <source>
        <strain evidence="1 2">KCTC 2396</strain>
    </source>
</reference>
<keyword evidence="2" id="KW-1185">Reference proteome</keyword>
<accession>Q2SF01</accession>
<dbReference type="KEGG" id="hch:HCH_04058"/>
<organism evidence="1 2">
    <name type="scientific">Hahella chejuensis (strain KCTC 2396)</name>
    <dbReference type="NCBI Taxonomy" id="349521"/>
    <lineage>
        <taxon>Bacteria</taxon>
        <taxon>Pseudomonadati</taxon>
        <taxon>Pseudomonadota</taxon>
        <taxon>Gammaproteobacteria</taxon>
        <taxon>Oceanospirillales</taxon>
        <taxon>Hahellaceae</taxon>
        <taxon>Hahella</taxon>
    </lineage>
</organism>
<dbReference type="AlphaFoldDB" id="Q2SF01"/>
<dbReference type="STRING" id="349521.HCH_04058"/>
<dbReference type="EMBL" id="CP000155">
    <property type="protein sequence ID" value="ABC30773.1"/>
    <property type="molecule type" value="Genomic_DNA"/>
</dbReference>
<protein>
    <submittedName>
        <fullName evidence="1">Uncharacterized protein</fullName>
    </submittedName>
</protein>
<dbReference type="OrthoDB" id="9862041at2"/>
<gene>
    <name evidence="1" type="ordered locus">HCH_04058</name>
</gene>
<dbReference type="RefSeq" id="WP_011397840.1">
    <property type="nucleotide sequence ID" value="NC_007645.1"/>
</dbReference>
<dbReference type="Proteomes" id="UP000000238">
    <property type="component" value="Chromosome"/>
</dbReference>
<evidence type="ECO:0000313" key="2">
    <source>
        <dbReference type="Proteomes" id="UP000000238"/>
    </source>
</evidence>
<proteinExistence type="predicted"/>